<reference evidence="12" key="1">
    <citation type="submission" date="2021-04" db="EMBL/GenBank/DDBJ databases">
        <title>Phylogenetic analysis of Acidobacteriaceae.</title>
        <authorList>
            <person name="Qiu L."/>
            <person name="Zhang Q."/>
        </authorList>
    </citation>
    <scope>NUCLEOTIDE SEQUENCE</scope>
    <source>
        <strain evidence="12">DSM 25168</strain>
    </source>
</reference>
<dbReference type="GO" id="GO:0000155">
    <property type="term" value="F:phosphorelay sensor kinase activity"/>
    <property type="evidence" value="ECO:0007669"/>
    <property type="project" value="InterPro"/>
</dbReference>
<dbReference type="InterPro" id="IPR003594">
    <property type="entry name" value="HATPase_dom"/>
</dbReference>
<dbReference type="EMBL" id="CP093313">
    <property type="protein sequence ID" value="UWZ85455.1"/>
    <property type="molecule type" value="Genomic_DNA"/>
</dbReference>
<proteinExistence type="predicted"/>
<evidence type="ECO:0000256" key="10">
    <source>
        <dbReference type="SAM" id="Phobius"/>
    </source>
</evidence>
<keyword evidence="8" id="KW-0902">Two-component regulatory system</keyword>
<organism evidence="12 13">
    <name type="scientific">Occallatibacter riparius</name>
    <dbReference type="NCBI Taxonomy" id="1002689"/>
    <lineage>
        <taxon>Bacteria</taxon>
        <taxon>Pseudomonadati</taxon>
        <taxon>Acidobacteriota</taxon>
        <taxon>Terriglobia</taxon>
        <taxon>Terriglobales</taxon>
        <taxon>Acidobacteriaceae</taxon>
        <taxon>Occallatibacter</taxon>
    </lineage>
</organism>
<name>A0A9J7BS92_9BACT</name>
<feature type="transmembrane region" description="Helical" evidence="10">
    <location>
        <begin position="81"/>
        <end position="104"/>
    </location>
</feature>
<keyword evidence="13" id="KW-1185">Reference proteome</keyword>
<dbReference type="InterPro" id="IPR004358">
    <property type="entry name" value="Sig_transdc_His_kin-like_C"/>
</dbReference>
<evidence type="ECO:0000256" key="3">
    <source>
        <dbReference type="ARBA" id="ARBA00022553"/>
    </source>
</evidence>
<dbReference type="InterPro" id="IPR036097">
    <property type="entry name" value="HisK_dim/P_sf"/>
</dbReference>
<dbReference type="Gene3D" id="3.30.565.10">
    <property type="entry name" value="Histidine kinase-like ATPase, C-terminal domain"/>
    <property type="match status" value="1"/>
</dbReference>
<dbReference type="Pfam" id="PF25487">
    <property type="entry name" value="ETR1_N"/>
    <property type="match status" value="1"/>
</dbReference>
<keyword evidence="7" id="KW-0067">ATP-binding</keyword>
<keyword evidence="4" id="KW-0808">Transferase</keyword>
<dbReference type="SUPFAM" id="SSF55874">
    <property type="entry name" value="ATPase domain of HSP90 chaperone/DNA topoisomerase II/histidine kinase"/>
    <property type="match status" value="1"/>
</dbReference>
<evidence type="ECO:0000256" key="7">
    <source>
        <dbReference type="ARBA" id="ARBA00022840"/>
    </source>
</evidence>
<keyword evidence="9" id="KW-0175">Coiled coil</keyword>
<sequence>MSPSLMPHAVCWSQDQNLIWTMVISNGITFLSYFTICLTLFYLARKTGRVVARDWAFFLVGFAIFIVACGSTHLMEVVTTWIPVFWIDAWTNIITAVFSAYVAFEFTRKAPGLVVGINDYADRLSNTETERARMEQSLVAARKLDEWNKMAAVVSHEINNPLAAIGNLLFLMQLNPDLPEGVNGIVQQATDEVKRIEALTRSTLGFFRTAKDPEPVDLASSAEAVRFLLGPTLRQRSVEMVIQAHGDCTVSAYAVETRQVLLNLVRNAVEATTKKGAKVTVELEGRPDDVRIEVVDEGGGIAPAIKDTLFQFGVSTKGEGGNGMGLWLVKQLVTKHGGTIDVDSASGQGARFTLIWPRRIPENPSNEEQVTARAGQ</sequence>
<keyword evidence="6 12" id="KW-0418">Kinase</keyword>
<dbReference type="RefSeq" id="WP_260794990.1">
    <property type="nucleotide sequence ID" value="NZ_CP093313.1"/>
</dbReference>
<evidence type="ECO:0000256" key="1">
    <source>
        <dbReference type="ARBA" id="ARBA00000085"/>
    </source>
</evidence>
<evidence type="ECO:0000256" key="5">
    <source>
        <dbReference type="ARBA" id="ARBA00022741"/>
    </source>
</evidence>
<keyword evidence="10" id="KW-1133">Transmembrane helix</keyword>
<keyword evidence="5" id="KW-0547">Nucleotide-binding</keyword>
<dbReference type="CDD" id="cd00082">
    <property type="entry name" value="HisKA"/>
    <property type="match status" value="1"/>
</dbReference>
<dbReference type="EC" id="2.7.13.3" evidence="2"/>
<feature type="domain" description="Histidine kinase" evidence="11">
    <location>
        <begin position="153"/>
        <end position="360"/>
    </location>
</feature>
<dbReference type="KEGG" id="orp:MOP44_05815"/>
<dbReference type="GO" id="GO:0005524">
    <property type="term" value="F:ATP binding"/>
    <property type="evidence" value="ECO:0007669"/>
    <property type="project" value="UniProtKB-KW"/>
</dbReference>
<dbReference type="SUPFAM" id="SSF47384">
    <property type="entry name" value="Homodimeric domain of signal transducing histidine kinase"/>
    <property type="match status" value="1"/>
</dbReference>
<dbReference type="InterPro" id="IPR003661">
    <property type="entry name" value="HisK_dim/P_dom"/>
</dbReference>
<evidence type="ECO:0000256" key="9">
    <source>
        <dbReference type="SAM" id="Coils"/>
    </source>
</evidence>
<dbReference type="Proteomes" id="UP001059380">
    <property type="component" value="Chromosome"/>
</dbReference>
<dbReference type="Pfam" id="PF00512">
    <property type="entry name" value="HisKA"/>
    <property type="match status" value="1"/>
</dbReference>
<feature type="transmembrane region" description="Helical" evidence="10">
    <location>
        <begin position="20"/>
        <end position="43"/>
    </location>
</feature>
<dbReference type="PANTHER" id="PTHR43065:SF10">
    <property type="entry name" value="PEROXIDE STRESS-ACTIVATED HISTIDINE KINASE MAK3"/>
    <property type="match status" value="1"/>
</dbReference>
<keyword evidence="10" id="KW-0472">Membrane</keyword>
<dbReference type="Pfam" id="PF02518">
    <property type="entry name" value="HATPase_c"/>
    <property type="match status" value="1"/>
</dbReference>
<dbReference type="PRINTS" id="PR00344">
    <property type="entry name" value="BCTRLSENSOR"/>
</dbReference>
<comment type="catalytic activity">
    <reaction evidence="1">
        <text>ATP + protein L-histidine = ADP + protein N-phospho-L-histidine.</text>
        <dbReference type="EC" id="2.7.13.3"/>
    </reaction>
</comment>
<evidence type="ECO:0000256" key="4">
    <source>
        <dbReference type="ARBA" id="ARBA00022679"/>
    </source>
</evidence>
<dbReference type="SMART" id="SM00388">
    <property type="entry name" value="HisKA"/>
    <property type="match status" value="1"/>
</dbReference>
<evidence type="ECO:0000313" key="13">
    <source>
        <dbReference type="Proteomes" id="UP001059380"/>
    </source>
</evidence>
<dbReference type="SMART" id="SM00387">
    <property type="entry name" value="HATPase_c"/>
    <property type="match status" value="1"/>
</dbReference>
<keyword evidence="3" id="KW-0597">Phosphoprotein</keyword>
<gene>
    <name evidence="12" type="ORF">MOP44_05815</name>
</gene>
<feature type="coiled-coil region" evidence="9">
    <location>
        <begin position="117"/>
        <end position="144"/>
    </location>
</feature>
<dbReference type="PROSITE" id="PS50109">
    <property type="entry name" value="HIS_KIN"/>
    <property type="match status" value="1"/>
</dbReference>
<evidence type="ECO:0000256" key="2">
    <source>
        <dbReference type="ARBA" id="ARBA00012438"/>
    </source>
</evidence>
<dbReference type="InterPro" id="IPR036890">
    <property type="entry name" value="HATPase_C_sf"/>
</dbReference>
<accession>A0A9J7BS92</accession>
<keyword evidence="10" id="KW-0812">Transmembrane</keyword>
<feature type="transmembrane region" description="Helical" evidence="10">
    <location>
        <begin position="55"/>
        <end position="75"/>
    </location>
</feature>
<evidence type="ECO:0000313" key="12">
    <source>
        <dbReference type="EMBL" id="UWZ85455.1"/>
    </source>
</evidence>
<dbReference type="PANTHER" id="PTHR43065">
    <property type="entry name" value="SENSOR HISTIDINE KINASE"/>
    <property type="match status" value="1"/>
</dbReference>
<protein>
    <recommendedName>
        <fullName evidence="2">histidine kinase</fullName>
        <ecNumber evidence="2">2.7.13.3</ecNumber>
    </recommendedName>
</protein>
<evidence type="ECO:0000256" key="6">
    <source>
        <dbReference type="ARBA" id="ARBA00022777"/>
    </source>
</evidence>
<evidence type="ECO:0000259" key="11">
    <source>
        <dbReference type="PROSITE" id="PS50109"/>
    </source>
</evidence>
<dbReference type="Gene3D" id="1.10.287.130">
    <property type="match status" value="1"/>
</dbReference>
<evidence type="ECO:0000256" key="8">
    <source>
        <dbReference type="ARBA" id="ARBA00023012"/>
    </source>
</evidence>
<dbReference type="AlphaFoldDB" id="A0A9J7BS92"/>
<dbReference type="InterPro" id="IPR058544">
    <property type="entry name" value="ETR1_N"/>
</dbReference>
<dbReference type="InterPro" id="IPR005467">
    <property type="entry name" value="His_kinase_dom"/>
</dbReference>